<evidence type="ECO:0000313" key="2">
    <source>
        <dbReference type="EMBL" id="SES27790.1"/>
    </source>
</evidence>
<dbReference type="AlphaFoldDB" id="A0A1H9W1E9"/>
<name>A0A1H9W1E9_9BACI</name>
<protein>
    <submittedName>
        <fullName evidence="2">Nucleotidyltransferase domain-containing protein</fullName>
    </submittedName>
</protein>
<dbReference type="STRING" id="531814.SAMN04487944_13219"/>
<dbReference type="CDD" id="cd05403">
    <property type="entry name" value="NT_KNTase_like"/>
    <property type="match status" value="1"/>
</dbReference>
<organism evidence="2 3">
    <name type="scientific">Gracilibacillus ureilyticus</name>
    <dbReference type="NCBI Taxonomy" id="531814"/>
    <lineage>
        <taxon>Bacteria</taxon>
        <taxon>Bacillati</taxon>
        <taxon>Bacillota</taxon>
        <taxon>Bacilli</taxon>
        <taxon>Bacillales</taxon>
        <taxon>Bacillaceae</taxon>
        <taxon>Gracilibacillus</taxon>
    </lineage>
</organism>
<dbReference type="SUPFAM" id="SSF81301">
    <property type="entry name" value="Nucleotidyltransferase"/>
    <property type="match status" value="1"/>
</dbReference>
<dbReference type="Gene3D" id="3.30.460.10">
    <property type="entry name" value="Beta Polymerase, domain 2"/>
    <property type="match status" value="1"/>
</dbReference>
<dbReference type="OrthoDB" id="9791330at2"/>
<evidence type="ECO:0000259" key="1">
    <source>
        <dbReference type="Pfam" id="PF01909"/>
    </source>
</evidence>
<reference evidence="2 3" key="1">
    <citation type="submission" date="2016-10" db="EMBL/GenBank/DDBJ databases">
        <authorList>
            <person name="de Groot N.N."/>
        </authorList>
    </citation>
    <scope>NUCLEOTIDE SEQUENCE [LARGE SCALE GENOMIC DNA]</scope>
    <source>
        <strain evidence="2 3">CGMCC 1.7727</strain>
    </source>
</reference>
<evidence type="ECO:0000313" key="3">
    <source>
        <dbReference type="Proteomes" id="UP000199687"/>
    </source>
</evidence>
<accession>A0A1H9W1E9</accession>
<dbReference type="InterPro" id="IPR043519">
    <property type="entry name" value="NT_sf"/>
</dbReference>
<dbReference type="EMBL" id="FOGL01000032">
    <property type="protein sequence ID" value="SES27790.1"/>
    <property type="molecule type" value="Genomic_DNA"/>
</dbReference>
<dbReference type="GO" id="GO:0016779">
    <property type="term" value="F:nucleotidyltransferase activity"/>
    <property type="evidence" value="ECO:0007669"/>
    <property type="project" value="InterPro"/>
</dbReference>
<keyword evidence="3" id="KW-1185">Reference proteome</keyword>
<dbReference type="Proteomes" id="UP000199687">
    <property type="component" value="Unassembled WGS sequence"/>
</dbReference>
<feature type="domain" description="Polymerase nucleotidyl transferase" evidence="1">
    <location>
        <begin position="16"/>
        <end position="58"/>
    </location>
</feature>
<sequence length="354" mass="40805">MKNTIEKTNQVLLDLVIQKVKAEYENDIDLIGVYGSCVTGDYHEKSDLDVLVVVNNERGYGFSRCFILNDIGYDLYGSTWSKLEDIASFDHTFTAELVDAEIVYYRNGESAERFKRLKQQALEVMKNPLTPEMLNKAKKHLDDAILAYGKMMLEDEIGVVRHASGEVIYCLANTISLLNRTYYKLGVKRQLEEILAMRLVPENYETNFHGFLLAETVTEIGEWTGKLIKSVKKLYQDIAEKTTSNPKPTRDNLRGTYEEIWSNLYNKVRYAAQHEDMFLAFSAGESCQGFYDHMHQTCGTSRIELMKHFDPKNLNNFADEFAKAMELYKTEYEKLGMKVQSYDSLEAFKEDYLG</sequence>
<proteinExistence type="predicted"/>
<dbReference type="Pfam" id="PF01909">
    <property type="entry name" value="NTP_transf_2"/>
    <property type="match status" value="1"/>
</dbReference>
<dbReference type="InterPro" id="IPR002934">
    <property type="entry name" value="Polymerase_NTP_transf_dom"/>
</dbReference>
<gene>
    <name evidence="2" type="ORF">SAMN04487944_13219</name>
</gene>
<keyword evidence="2" id="KW-0808">Transferase</keyword>
<dbReference type="RefSeq" id="WP_089744371.1">
    <property type="nucleotide sequence ID" value="NZ_FOGL01000032.1"/>
</dbReference>